<feature type="domain" description="SAP" evidence="10">
    <location>
        <begin position="9"/>
        <end position="43"/>
    </location>
</feature>
<dbReference type="PROSITE" id="PS51435">
    <property type="entry name" value="AP_NUCLEASE_F1_4"/>
    <property type="match status" value="1"/>
</dbReference>
<dbReference type="GO" id="GO:0008081">
    <property type="term" value="F:phosphoric diester hydrolase activity"/>
    <property type="evidence" value="ECO:0007669"/>
    <property type="project" value="TreeGrafter"/>
</dbReference>
<dbReference type="PANTHER" id="PTHR22748">
    <property type="entry name" value="AP ENDONUCLEASE"/>
    <property type="match status" value="1"/>
</dbReference>
<evidence type="ECO:0000256" key="2">
    <source>
        <dbReference type="ARBA" id="ARBA00022723"/>
    </source>
</evidence>
<feature type="binding site" evidence="6">
    <location>
        <position position="133"/>
    </location>
    <ligand>
        <name>Mg(2+)</name>
        <dbReference type="ChEBI" id="CHEBI:18420"/>
        <label>1</label>
    </ligand>
</feature>
<dbReference type="GO" id="GO:0046872">
    <property type="term" value="F:metal ion binding"/>
    <property type="evidence" value="ECO:0007669"/>
    <property type="project" value="UniProtKB-KW"/>
</dbReference>
<dbReference type="GO" id="GO:0005634">
    <property type="term" value="C:nucleus"/>
    <property type="evidence" value="ECO:0007669"/>
    <property type="project" value="TreeGrafter"/>
</dbReference>
<evidence type="ECO:0000256" key="6">
    <source>
        <dbReference type="PIRSR" id="PIRSR604808-2"/>
    </source>
</evidence>
<organism evidence="11 12">
    <name type="scientific">Planoprotostelium fungivorum</name>
    <dbReference type="NCBI Taxonomy" id="1890364"/>
    <lineage>
        <taxon>Eukaryota</taxon>
        <taxon>Amoebozoa</taxon>
        <taxon>Evosea</taxon>
        <taxon>Variosea</taxon>
        <taxon>Cavosteliida</taxon>
        <taxon>Cavosteliaceae</taxon>
        <taxon>Planoprotostelium</taxon>
    </lineage>
</organism>
<dbReference type="Gene3D" id="1.10.720.30">
    <property type="entry name" value="SAP domain"/>
    <property type="match status" value="1"/>
</dbReference>
<keyword evidence="4 6" id="KW-0460">Magnesium</keyword>
<dbReference type="SUPFAM" id="SSF56219">
    <property type="entry name" value="DNase I-like"/>
    <property type="match status" value="1"/>
</dbReference>
<evidence type="ECO:0000256" key="5">
    <source>
        <dbReference type="PIRSR" id="PIRSR604808-1"/>
    </source>
</evidence>
<keyword evidence="8" id="KW-0234">DNA repair</keyword>
<dbReference type="PROSITE" id="PS00726">
    <property type="entry name" value="AP_NUCLEASE_F1_1"/>
    <property type="match status" value="1"/>
</dbReference>
<dbReference type="NCBIfam" id="TIGR00633">
    <property type="entry name" value="xth"/>
    <property type="match status" value="1"/>
</dbReference>
<dbReference type="GO" id="GO:0008311">
    <property type="term" value="F:double-stranded DNA 3'-5' DNA exonuclease activity"/>
    <property type="evidence" value="ECO:0007669"/>
    <property type="project" value="TreeGrafter"/>
</dbReference>
<feature type="binding site" evidence="6">
    <location>
        <position position="340"/>
    </location>
    <ligand>
        <name>Mg(2+)</name>
        <dbReference type="ChEBI" id="CHEBI:18420"/>
        <label>1</label>
    </ligand>
</feature>
<dbReference type="FunCoup" id="A0A2P6NKE2">
    <property type="interactions" value="550"/>
</dbReference>
<feature type="binding site" evidence="6">
    <location>
        <position position="242"/>
    </location>
    <ligand>
        <name>Mg(2+)</name>
        <dbReference type="ChEBI" id="CHEBI:18420"/>
        <label>1</label>
    </ligand>
</feature>
<keyword evidence="12" id="KW-1185">Reference proteome</keyword>
<keyword evidence="2 6" id="KW-0479">Metal-binding</keyword>
<dbReference type="GO" id="GO:0003906">
    <property type="term" value="F:DNA-(apurinic or apyrimidinic site) endonuclease activity"/>
    <property type="evidence" value="ECO:0007669"/>
    <property type="project" value="TreeGrafter"/>
</dbReference>
<dbReference type="GO" id="GO:0006284">
    <property type="term" value="P:base-excision repair"/>
    <property type="evidence" value="ECO:0007669"/>
    <property type="project" value="TreeGrafter"/>
</dbReference>
<dbReference type="PANTHER" id="PTHR22748:SF6">
    <property type="entry name" value="DNA-(APURINIC OR APYRIMIDINIC SITE) ENDONUCLEASE"/>
    <property type="match status" value="1"/>
</dbReference>
<feature type="active site" evidence="5">
    <location>
        <position position="203"/>
    </location>
</feature>
<feature type="compositionally biased region" description="Basic and acidic residues" evidence="9">
    <location>
        <begin position="68"/>
        <end position="80"/>
    </location>
</feature>
<keyword evidence="6" id="KW-0464">Manganese</keyword>
<proteinExistence type="inferred from homology"/>
<dbReference type="Proteomes" id="UP000241769">
    <property type="component" value="Unassembled WGS sequence"/>
</dbReference>
<name>A0A2P6NKE2_9EUKA</name>
<dbReference type="STRING" id="1890364.A0A2P6NKE2"/>
<feature type="region of interest" description="Disordered" evidence="9">
    <location>
        <begin position="22"/>
        <end position="92"/>
    </location>
</feature>
<dbReference type="InterPro" id="IPR036361">
    <property type="entry name" value="SAP_dom_sf"/>
</dbReference>
<accession>A0A2P6NKE2</accession>
<evidence type="ECO:0000259" key="10">
    <source>
        <dbReference type="PROSITE" id="PS50800"/>
    </source>
</evidence>
<gene>
    <name evidence="11" type="ORF">PROFUN_08098</name>
</gene>
<feature type="site" description="Interaction with DNA substrate" evidence="7">
    <location>
        <position position="341"/>
    </location>
</feature>
<feature type="binding site" evidence="6">
    <location>
        <position position="341"/>
    </location>
    <ligand>
        <name>Mg(2+)</name>
        <dbReference type="ChEBI" id="CHEBI:18420"/>
        <label>1</label>
    </ligand>
</feature>
<dbReference type="InterPro" id="IPR003034">
    <property type="entry name" value="SAP_dom"/>
</dbReference>
<dbReference type="SMART" id="SM00513">
    <property type="entry name" value="SAP"/>
    <property type="match status" value="1"/>
</dbReference>
<dbReference type="GO" id="GO:0003677">
    <property type="term" value="F:DNA binding"/>
    <property type="evidence" value="ECO:0007669"/>
    <property type="project" value="InterPro"/>
</dbReference>
<dbReference type="Gene3D" id="3.60.10.10">
    <property type="entry name" value="Endonuclease/exonuclease/phosphatase"/>
    <property type="match status" value="1"/>
</dbReference>
<dbReference type="PROSITE" id="PS50800">
    <property type="entry name" value="SAP"/>
    <property type="match status" value="1"/>
</dbReference>
<dbReference type="AlphaFoldDB" id="A0A2P6NKE2"/>
<dbReference type="InterPro" id="IPR004808">
    <property type="entry name" value="AP_endonuc_1"/>
</dbReference>
<dbReference type="SUPFAM" id="SSF68906">
    <property type="entry name" value="SAP domain"/>
    <property type="match status" value="1"/>
</dbReference>
<feature type="site" description="Transition state stabilizer" evidence="7">
    <location>
        <position position="244"/>
    </location>
</feature>
<dbReference type="InterPro" id="IPR036691">
    <property type="entry name" value="Endo/exonu/phosph_ase_sf"/>
</dbReference>
<evidence type="ECO:0000256" key="3">
    <source>
        <dbReference type="ARBA" id="ARBA00022801"/>
    </source>
</evidence>
<dbReference type="Pfam" id="PF02037">
    <property type="entry name" value="SAP"/>
    <property type="match status" value="1"/>
</dbReference>
<dbReference type="InParanoid" id="A0A2P6NKE2"/>
<feature type="site" description="Important for catalytic activity" evidence="7">
    <location>
        <position position="315"/>
    </location>
</feature>
<sequence length="367" mass="42057">MPKRKEDDISKLTVAALKELLTEKGLSTKGKKDELVARLKNGKEEEVDSEENESKEEEDDEEEEEEEPKAKKAKVEKPNKETTYPPTDFTKPAKRSTDIKIVSWNVAGWASVMKKGFSDYLDNEDPDIICVQETKIKPSAVKEFANYPHSHFIDGETPGYAGVGIISKHKPIRWIDGINHKTHDKEGRCITAEFEKFYLVNTYIPNSGRKLVRLSAREDWDVEFMRFISDLEKEKPVVWTGDLNVAHLEIDLKNPKPNKNKTAGFTDAERAGMTKMLDSGFVDAFRHFYPEQKEAYTFWSFMGGARKKNVGWRLDYFIVSKKLVSHLGDCYMRTHIHGSDHCPLVLHFDFEKESSAQTKTTTIVTQN</sequence>
<evidence type="ECO:0000256" key="1">
    <source>
        <dbReference type="ARBA" id="ARBA00007092"/>
    </source>
</evidence>
<comment type="caution">
    <text evidence="11">The sequence shown here is derived from an EMBL/GenBank/DDBJ whole genome shotgun (WGS) entry which is preliminary data.</text>
</comment>
<feature type="binding site" evidence="6">
    <location>
        <position position="105"/>
    </location>
    <ligand>
        <name>Mg(2+)</name>
        <dbReference type="ChEBI" id="CHEBI:18420"/>
        <label>1</label>
    </ligand>
</feature>
<feature type="active site" description="Proton donor/acceptor" evidence="5">
    <location>
        <position position="242"/>
    </location>
</feature>
<keyword evidence="8" id="KW-0227">DNA damage</keyword>
<dbReference type="EMBL" id="MDYQ01000063">
    <property type="protein sequence ID" value="PRP84418.1"/>
    <property type="molecule type" value="Genomic_DNA"/>
</dbReference>
<feature type="active site" description="Proton acceptor" evidence="5">
    <location>
        <position position="341"/>
    </location>
</feature>
<reference evidence="11 12" key="1">
    <citation type="journal article" date="2018" name="Genome Biol. Evol.">
        <title>Multiple Roots of Fruiting Body Formation in Amoebozoa.</title>
        <authorList>
            <person name="Hillmann F."/>
            <person name="Forbes G."/>
            <person name="Novohradska S."/>
            <person name="Ferling I."/>
            <person name="Riege K."/>
            <person name="Groth M."/>
            <person name="Westermann M."/>
            <person name="Marz M."/>
            <person name="Spaller T."/>
            <person name="Winckler T."/>
            <person name="Schaap P."/>
            <person name="Glockner G."/>
        </authorList>
    </citation>
    <scope>NUCLEOTIDE SEQUENCE [LARGE SCALE GENOMIC DNA]</scope>
    <source>
        <strain evidence="11 12">Jena</strain>
    </source>
</reference>
<dbReference type="InterPro" id="IPR020847">
    <property type="entry name" value="AP_endonuclease_F1_BS"/>
</dbReference>
<feature type="binding site" evidence="6">
    <location>
        <position position="244"/>
    </location>
    <ligand>
        <name>Mg(2+)</name>
        <dbReference type="ChEBI" id="CHEBI:18420"/>
        <label>1</label>
    </ligand>
</feature>
<dbReference type="NCBIfam" id="TIGR00195">
    <property type="entry name" value="exoDNase_III"/>
    <property type="match status" value="1"/>
</dbReference>
<feature type="compositionally biased region" description="Basic and acidic residues" evidence="9">
    <location>
        <begin position="30"/>
        <end position="44"/>
    </location>
</feature>
<comment type="similarity">
    <text evidence="1 8">Belongs to the DNA repair enzymes AP/ExoA family.</text>
</comment>
<evidence type="ECO:0000313" key="12">
    <source>
        <dbReference type="Proteomes" id="UP000241769"/>
    </source>
</evidence>
<evidence type="ECO:0000256" key="8">
    <source>
        <dbReference type="RuleBase" id="RU362131"/>
    </source>
</evidence>
<protein>
    <recommendedName>
        <fullName evidence="8">DNA-(apurinic or apyrimidinic site) endonuclease</fullName>
        <ecNumber evidence="8">3.1.-.-</ecNumber>
    </recommendedName>
</protein>
<evidence type="ECO:0000313" key="11">
    <source>
        <dbReference type="EMBL" id="PRP84418.1"/>
    </source>
</evidence>
<dbReference type="EC" id="3.1.-.-" evidence="8"/>
<dbReference type="Pfam" id="PF03372">
    <property type="entry name" value="Exo_endo_phos"/>
    <property type="match status" value="1"/>
</dbReference>
<evidence type="ECO:0000256" key="9">
    <source>
        <dbReference type="SAM" id="MobiDB-lite"/>
    </source>
</evidence>
<dbReference type="InterPro" id="IPR005135">
    <property type="entry name" value="Endo/exonuclease/phosphatase"/>
</dbReference>
<keyword evidence="3" id="KW-0378">Hydrolase</keyword>
<comment type="cofactor">
    <cofactor evidence="6 8">
        <name>Mg(2+)</name>
        <dbReference type="ChEBI" id="CHEBI:18420"/>
    </cofactor>
    <cofactor evidence="6 8">
        <name>Mn(2+)</name>
        <dbReference type="ChEBI" id="CHEBI:29035"/>
    </cofactor>
    <text evidence="6 8">Probably binds two magnesium or manganese ions per subunit.</text>
</comment>
<evidence type="ECO:0000256" key="7">
    <source>
        <dbReference type="PIRSR" id="PIRSR604808-3"/>
    </source>
</evidence>
<evidence type="ECO:0000256" key="4">
    <source>
        <dbReference type="ARBA" id="ARBA00022842"/>
    </source>
</evidence>
<feature type="compositionally biased region" description="Acidic residues" evidence="9">
    <location>
        <begin position="45"/>
        <end position="67"/>
    </location>
</feature>
<dbReference type="OrthoDB" id="498125at2759"/>
<dbReference type="CDD" id="cd09087">
    <property type="entry name" value="Ape1-like_AP-endo"/>
    <property type="match status" value="1"/>
</dbReference>